<gene>
    <name evidence="4" type="ORF">COX80_00320</name>
</gene>
<organism evidence="4 5">
    <name type="scientific">Candidatus Magasanikbacteria bacterium CG_4_10_14_0_2_um_filter_33_14</name>
    <dbReference type="NCBI Taxonomy" id="1974636"/>
    <lineage>
        <taxon>Bacteria</taxon>
        <taxon>Candidatus Magasanikiibacteriota</taxon>
    </lineage>
</organism>
<feature type="modified residue" description="4-aspartylphosphate" evidence="2">
    <location>
        <position position="54"/>
    </location>
</feature>
<accession>A0A2M7VBX9</accession>
<dbReference type="GO" id="GO:0000160">
    <property type="term" value="P:phosphorelay signal transduction system"/>
    <property type="evidence" value="ECO:0007669"/>
    <property type="project" value="InterPro"/>
</dbReference>
<dbReference type="AlphaFoldDB" id="A0A2M7VBX9"/>
<dbReference type="InterPro" id="IPR001789">
    <property type="entry name" value="Sig_transdc_resp-reg_receiver"/>
</dbReference>
<dbReference type="SUPFAM" id="SSF52172">
    <property type="entry name" value="CheY-like"/>
    <property type="match status" value="1"/>
</dbReference>
<dbReference type="Pfam" id="PF00072">
    <property type="entry name" value="Response_reg"/>
    <property type="match status" value="1"/>
</dbReference>
<protein>
    <submittedName>
        <fullName evidence="4">Response regulator</fullName>
    </submittedName>
</protein>
<feature type="domain" description="Response regulatory" evidence="3">
    <location>
        <begin position="5"/>
        <end position="119"/>
    </location>
</feature>
<evidence type="ECO:0000256" key="1">
    <source>
        <dbReference type="ARBA" id="ARBA00022553"/>
    </source>
</evidence>
<dbReference type="PROSITE" id="PS50110">
    <property type="entry name" value="RESPONSE_REGULATORY"/>
    <property type="match status" value="1"/>
</dbReference>
<dbReference type="EMBL" id="PFPL01000006">
    <property type="protein sequence ID" value="PIZ96832.1"/>
    <property type="molecule type" value="Genomic_DNA"/>
</dbReference>
<dbReference type="Gene3D" id="3.40.50.2300">
    <property type="match status" value="1"/>
</dbReference>
<dbReference type="InterPro" id="IPR011006">
    <property type="entry name" value="CheY-like_superfamily"/>
</dbReference>
<keyword evidence="1 2" id="KW-0597">Phosphoprotein</keyword>
<dbReference type="InterPro" id="IPR050595">
    <property type="entry name" value="Bact_response_regulator"/>
</dbReference>
<dbReference type="PANTHER" id="PTHR44591:SF3">
    <property type="entry name" value="RESPONSE REGULATORY DOMAIN-CONTAINING PROTEIN"/>
    <property type="match status" value="1"/>
</dbReference>
<dbReference type="Proteomes" id="UP000231453">
    <property type="component" value="Unassembled WGS sequence"/>
</dbReference>
<dbReference type="SMART" id="SM00448">
    <property type="entry name" value="REC"/>
    <property type="match status" value="1"/>
</dbReference>
<evidence type="ECO:0000313" key="4">
    <source>
        <dbReference type="EMBL" id="PIZ96832.1"/>
    </source>
</evidence>
<reference evidence="5" key="1">
    <citation type="submission" date="2017-09" db="EMBL/GenBank/DDBJ databases">
        <title>Depth-based differentiation of microbial function through sediment-hosted aquifers and enrichment of novel symbionts in the deep terrestrial subsurface.</title>
        <authorList>
            <person name="Probst A.J."/>
            <person name="Ladd B."/>
            <person name="Jarett J.K."/>
            <person name="Geller-Mcgrath D.E."/>
            <person name="Sieber C.M.K."/>
            <person name="Emerson J.B."/>
            <person name="Anantharaman K."/>
            <person name="Thomas B.C."/>
            <person name="Malmstrom R."/>
            <person name="Stieglmeier M."/>
            <person name="Klingl A."/>
            <person name="Woyke T."/>
            <person name="Ryan C.M."/>
            <person name="Banfield J.F."/>
        </authorList>
    </citation>
    <scope>NUCLEOTIDE SEQUENCE [LARGE SCALE GENOMIC DNA]</scope>
</reference>
<sequence length="122" mass="13555">MTEKKILIAEDEKPMARALEIKLNKAGFETTVVFDGVSAVKELQAGKYDLLLLDLMMPNKDGFSVLSDLKEIKNKVPVIVSTNLNQKEDIEKAMDLGAKDYFVKSDTTISEVVDHVKKVLGL</sequence>
<proteinExistence type="predicted"/>
<evidence type="ECO:0000313" key="5">
    <source>
        <dbReference type="Proteomes" id="UP000231453"/>
    </source>
</evidence>
<comment type="caution">
    <text evidence="4">The sequence shown here is derived from an EMBL/GenBank/DDBJ whole genome shotgun (WGS) entry which is preliminary data.</text>
</comment>
<evidence type="ECO:0000259" key="3">
    <source>
        <dbReference type="PROSITE" id="PS50110"/>
    </source>
</evidence>
<name>A0A2M7VBX9_9BACT</name>
<dbReference type="PANTHER" id="PTHR44591">
    <property type="entry name" value="STRESS RESPONSE REGULATOR PROTEIN 1"/>
    <property type="match status" value="1"/>
</dbReference>
<evidence type="ECO:0000256" key="2">
    <source>
        <dbReference type="PROSITE-ProRule" id="PRU00169"/>
    </source>
</evidence>